<dbReference type="InterPro" id="IPR000999">
    <property type="entry name" value="RNase_III_dom"/>
</dbReference>
<accession>A0AAD7JM15</accession>
<gene>
    <name evidence="12" type="ORF">DFH07DRAFT_736912</name>
</gene>
<dbReference type="Pfam" id="PF22892">
    <property type="entry name" value="DSRM_MRPL44"/>
    <property type="match status" value="1"/>
</dbReference>
<evidence type="ECO:0000313" key="12">
    <source>
        <dbReference type="EMBL" id="KAJ7767420.1"/>
    </source>
</evidence>
<keyword evidence="4" id="KW-0689">Ribosomal protein</keyword>
<dbReference type="InterPro" id="IPR055189">
    <property type="entry name" value="RM44_endonuclase"/>
</dbReference>
<evidence type="ECO:0000256" key="2">
    <source>
        <dbReference type="ARBA" id="ARBA00022884"/>
    </source>
</evidence>
<comment type="caution">
    <text evidence="12">The sequence shown here is derived from an EMBL/GenBank/DDBJ whole genome shotgun (WGS) entry which is preliminary data.</text>
</comment>
<dbReference type="InterPro" id="IPR036389">
    <property type="entry name" value="RNase_III_sf"/>
</dbReference>
<organism evidence="12 13">
    <name type="scientific">Mycena maculata</name>
    <dbReference type="NCBI Taxonomy" id="230809"/>
    <lineage>
        <taxon>Eukaryota</taxon>
        <taxon>Fungi</taxon>
        <taxon>Dikarya</taxon>
        <taxon>Basidiomycota</taxon>
        <taxon>Agaricomycotina</taxon>
        <taxon>Agaricomycetes</taxon>
        <taxon>Agaricomycetidae</taxon>
        <taxon>Agaricales</taxon>
        <taxon>Marasmiineae</taxon>
        <taxon>Mycenaceae</taxon>
        <taxon>Mycena</taxon>
    </lineage>
</organism>
<name>A0AAD7JM15_9AGAR</name>
<evidence type="ECO:0000256" key="9">
    <source>
        <dbReference type="PROSITE-ProRule" id="PRU00266"/>
    </source>
</evidence>
<dbReference type="Pfam" id="PF22935">
    <property type="entry name" value="RM44_endonuclase"/>
    <property type="match status" value="1"/>
</dbReference>
<dbReference type="Gene3D" id="1.10.1520.10">
    <property type="entry name" value="Ribonuclease III domain"/>
    <property type="match status" value="1"/>
</dbReference>
<dbReference type="GO" id="GO:0005739">
    <property type="term" value="C:mitochondrion"/>
    <property type="evidence" value="ECO:0007669"/>
    <property type="project" value="TreeGrafter"/>
</dbReference>
<dbReference type="GO" id="GO:0003725">
    <property type="term" value="F:double-stranded RNA binding"/>
    <property type="evidence" value="ECO:0007669"/>
    <property type="project" value="InterPro"/>
</dbReference>
<protein>
    <recommendedName>
        <fullName evidence="8">Large ribosomal subunit protein mL44</fullName>
    </recommendedName>
</protein>
<dbReference type="SUPFAM" id="SSF54768">
    <property type="entry name" value="dsRNA-binding domain-like"/>
    <property type="match status" value="1"/>
</dbReference>
<feature type="domain" description="RNase III" evidence="11">
    <location>
        <begin position="57"/>
        <end position="198"/>
    </location>
</feature>
<dbReference type="InterPro" id="IPR044444">
    <property type="entry name" value="Ribosomal_mL44_DSRM_metazoa"/>
</dbReference>
<dbReference type="InterPro" id="IPR044443">
    <property type="entry name" value="Ribosomal_mL44_DSRM_fung"/>
</dbReference>
<keyword evidence="6" id="KW-0687">Ribonucleoprotein</keyword>
<dbReference type="EMBL" id="JARJLG010000030">
    <property type="protein sequence ID" value="KAJ7767420.1"/>
    <property type="molecule type" value="Genomic_DNA"/>
</dbReference>
<evidence type="ECO:0000256" key="1">
    <source>
        <dbReference type="ARBA" id="ARBA00004173"/>
    </source>
</evidence>
<dbReference type="AlphaFoldDB" id="A0AAD7JM15"/>
<keyword evidence="2 9" id="KW-0694">RNA-binding</keyword>
<dbReference type="InterPro" id="IPR014720">
    <property type="entry name" value="dsRBD_dom"/>
</dbReference>
<dbReference type="PANTHER" id="PTHR11207:SF32">
    <property type="entry name" value="LARGE RIBOSOMAL SUBUNIT PROTEIN ML44"/>
    <property type="match status" value="1"/>
</dbReference>
<evidence type="ECO:0000256" key="3">
    <source>
        <dbReference type="ARBA" id="ARBA00022946"/>
    </source>
</evidence>
<comment type="similarity">
    <text evidence="7">Belongs to the ribonuclease III family. Mitochondrion-specific ribosomal protein mL44 subfamily.</text>
</comment>
<dbReference type="SUPFAM" id="SSF69065">
    <property type="entry name" value="RNase III domain-like"/>
    <property type="match status" value="1"/>
</dbReference>
<proteinExistence type="inferred from homology"/>
<dbReference type="PROSITE" id="PS50142">
    <property type="entry name" value="RNASE_3_2"/>
    <property type="match status" value="1"/>
</dbReference>
<keyword evidence="3" id="KW-0809">Transit peptide</keyword>
<evidence type="ECO:0000256" key="8">
    <source>
        <dbReference type="ARBA" id="ARBA00035187"/>
    </source>
</evidence>
<evidence type="ECO:0000256" key="6">
    <source>
        <dbReference type="ARBA" id="ARBA00023274"/>
    </source>
</evidence>
<evidence type="ECO:0000313" key="13">
    <source>
        <dbReference type="Proteomes" id="UP001215280"/>
    </source>
</evidence>
<dbReference type="Gene3D" id="3.30.160.20">
    <property type="match status" value="1"/>
</dbReference>
<evidence type="ECO:0000256" key="4">
    <source>
        <dbReference type="ARBA" id="ARBA00022980"/>
    </source>
</evidence>
<evidence type="ECO:0000256" key="5">
    <source>
        <dbReference type="ARBA" id="ARBA00023128"/>
    </source>
</evidence>
<reference evidence="12" key="1">
    <citation type="submission" date="2023-03" db="EMBL/GenBank/DDBJ databases">
        <title>Massive genome expansion in bonnet fungi (Mycena s.s.) driven by repeated elements and novel gene families across ecological guilds.</title>
        <authorList>
            <consortium name="Lawrence Berkeley National Laboratory"/>
            <person name="Harder C.B."/>
            <person name="Miyauchi S."/>
            <person name="Viragh M."/>
            <person name="Kuo A."/>
            <person name="Thoen E."/>
            <person name="Andreopoulos B."/>
            <person name="Lu D."/>
            <person name="Skrede I."/>
            <person name="Drula E."/>
            <person name="Henrissat B."/>
            <person name="Morin E."/>
            <person name="Kohler A."/>
            <person name="Barry K."/>
            <person name="LaButti K."/>
            <person name="Morin E."/>
            <person name="Salamov A."/>
            <person name="Lipzen A."/>
            <person name="Mereny Z."/>
            <person name="Hegedus B."/>
            <person name="Baldrian P."/>
            <person name="Stursova M."/>
            <person name="Weitz H."/>
            <person name="Taylor A."/>
            <person name="Grigoriev I.V."/>
            <person name="Nagy L.G."/>
            <person name="Martin F."/>
            <person name="Kauserud H."/>
        </authorList>
    </citation>
    <scope>NUCLEOTIDE SEQUENCE</scope>
    <source>
        <strain evidence="12">CBHHK188m</strain>
    </source>
</reference>
<feature type="domain" description="DRBM" evidence="10">
    <location>
        <begin position="225"/>
        <end position="295"/>
    </location>
</feature>
<dbReference type="SMART" id="SM00358">
    <property type="entry name" value="DSRM"/>
    <property type="match status" value="1"/>
</dbReference>
<keyword evidence="5" id="KW-0496">Mitochondrion</keyword>
<dbReference type="SMART" id="SM00535">
    <property type="entry name" value="RIBOc"/>
    <property type="match status" value="1"/>
</dbReference>
<dbReference type="GO" id="GO:0003735">
    <property type="term" value="F:structural constituent of ribosome"/>
    <property type="evidence" value="ECO:0007669"/>
    <property type="project" value="TreeGrafter"/>
</dbReference>
<evidence type="ECO:0000259" key="11">
    <source>
        <dbReference type="PROSITE" id="PS50142"/>
    </source>
</evidence>
<keyword evidence="13" id="KW-1185">Reference proteome</keyword>
<dbReference type="PROSITE" id="PS50137">
    <property type="entry name" value="DS_RBD"/>
    <property type="match status" value="1"/>
</dbReference>
<comment type="subcellular location">
    <subcellularLocation>
        <location evidence="1">Mitochondrion</location>
    </subcellularLocation>
</comment>
<evidence type="ECO:0000259" key="10">
    <source>
        <dbReference type="PROSITE" id="PS50137"/>
    </source>
</evidence>
<dbReference type="Proteomes" id="UP001215280">
    <property type="component" value="Unassembled WGS sequence"/>
</dbReference>
<dbReference type="GO" id="GO:0004525">
    <property type="term" value="F:ribonuclease III activity"/>
    <property type="evidence" value="ECO:0007669"/>
    <property type="project" value="InterPro"/>
</dbReference>
<evidence type="ECO:0000256" key="7">
    <source>
        <dbReference type="ARBA" id="ARBA00024034"/>
    </source>
</evidence>
<dbReference type="GO" id="GO:0006396">
    <property type="term" value="P:RNA processing"/>
    <property type="evidence" value="ECO:0007669"/>
    <property type="project" value="InterPro"/>
</dbReference>
<dbReference type="CDD" id="cd19873">
    <property type="entry name" value="DSRM_MRPL3_like"/>
    <property type="match status" value="1"/>
</dbReference>
<dbReference type="PANTHER" id="PTHR11207">
    <property type="entry name" value="RIBONUCLEASE III"/>
    <property type="match status" value="1"/>
</dbReference>
<sequence>MVYGRKRLVASAVKNLTAVSAAHLPKFPPPQALKSPKAKHFDPEAWGALQPPPPSALSAFAHRIGLGAVLTDPDIILQACTHPSAQHLARQQDPNAAPLATNAHLGTLGNALMGLFATEYVHASYPYLPTRVLKAAVTAHVGPLTCSNVAQEMGAVPLLRWHREPPIQSATYQPPLQRSDALASIPRALTALVYQHRSLPSARQFVHSFFLSRDVDIRSMIKFVDPKKALKEMVAKFQRDPPKSRLLKETGRFSNSPIFVVGIYSGNDKLGEGFGASLRMAEYRAAEDALLSVYLTRTPSELLQLPTSTFPLGIGDVFRSAPEGTYVAPELEQAEVMYASGGKSGVASEQLSIAS</sequence>